<dbReference type="GO" id="GO:0005829">
    <property type="term" value="C:cytosol"/>
    <property type="evidence" value="ECO:0007669"/>
    <property type="project" value="TreeGrafter"/>
</dbReference>
<dbReference type="AlphaFoldDB" id="A0A1G8G4A8"/>
<feature type="binding site" evidence="11 16">
    <location>
        <position position="255"/>
    </location>
    <ligand>
        <name>Zn(2+)</name>
        <dbReference type="ChEBI" id="CHEBI:29105"/>
    </ligand>
</feature>
<dbReference type="UniPathway" id="UPA00031">
    <property type="reaction ID" value="UER00014"/>
</dbReference>
<comment type="function">
    <text evidence="11">Catalyzes the sequential NAD-dependent oxidations of L-histidinol to L-histidinaldehyde and then to L-histidine.</text>
</comment>
<feature type="binding site" evidence="11 15">
    <location>
        <position position="255"/>
    </location>
    <ligand>
        <name>substrate</name>
    </ligand>
</feature>
<dbReference type="PROSITE" id="PS00611">
    <property type="entry name" value="HISOL_DEHYDROGENASE"/>
    <property type="match status" value="1"/>
</dbReference>
<accession>A0A1G8G4A8</accession>
<evidence type="ECO:0000256" key="1">
    <source>
        <dbReference type="ARBA" id="ARBA00004940"/>
    </source>
</evidence>
<keyword evidence="5 11" id="KW-0479">Metal-binding</keyword>
<dbReference type="PIRSF" id="PIRSF000099">
    <property type="entry name" value="Histidinol_dh"/>
    <property type="match status" value="1"/>
</dbReference>
<dbReference type="InterPro" id="IPR012131">
    <property type="entry name" value="Hstdl_DH"/>
</dbReference>
<dbReference type="GO" id="GO:0004399">
    <property type="term" value="F:histidinol dehydrogenase activity"/>
    <property type="evidence" value="ECO:0007669"/>
    <property type="project" value="UniProtKB-UniRule"/>
</dbReference>
<feature type="binding site" evidence="11 15">
    <location>
        <position position="258"/>
    </location>
    <ligand>
        <name>substrate</name>
    </ligand>
</feature>
<dbReference type="Pfam" id="PF00815">
    <property type="entry name" value="Histidinol_dh"/>
    <property type="match status" value="1"/>
</dbReference>
<feature type="binding site" evidence="11 14">
    <location>
        <position position="186"/>
    </location>
    <ligand>
        <name>NAD(+)</name>
        <dbReference type="ChEBI" id="CHEBI:57540"/>
    </ligand>
</feature>
<name>A0A1G8G4A8_9FLAO</name>
<keyword evidence="6 11" id="KW-0862">Zinc</keyword>
<evidence type="ECO:0000256" key="6">
    <source>
        <dbReference type="ARBA" id="ARBA00022833"/>
    </source>
</evidence>
<evidence type="ECO:0000256" key="9">
    <source>
        <dbReference type="ARBA" id="ARBA00023102"/>
    </source>
</evidence>
<dbReference type="NCBIfam" id="TIGR00069">
    <property type="entry name" value="hisD"/>
    <property type="match status" value="1"/>
</dbReference>
<dbReference type="Gene3D" id="1.20.5.1300">
    <property type="match status" value="1"/>
</dbReference>
<dbReference type="PRINTS" id="PR00083">
    <property type="entry name" value="HOLDHDRGNASE"/>
</dbReference>
<dbReference type="PANTHER" id="PTHR21256">
    <property type="entry name" value="HISTIDINOL DEHYDROGENASE HDH"/>
    <property type="match status" value="1"/>
</dbReference>
<dbReference type="PANTHER" id="PTHR21256:SF2">
    <property type="entry name" value="HISTIDINE BIOSYNTHESIS TRIFUNCTIONAL PROTEIN"/>
    <property type="match status" value="1"/>
</dbReference>
<evidence type="ECO:0000256" key="17">
    <source>
        <dbReference type="RuleBase" id="RU004175"/>
    </source>
</evidence>
<dbReference type="OrthoDB" id="9805269at2"/>
<comment type="catalytic activity">
    <reaction evidence="10 11">
        <text>L-histidinol + 2 NAD(+) + H2O = L-histidine + 2 NADH + 3 H(+)</text>
        <dbReference type="Rhea" id="RHEA:20641"/>
        <dbReference type="ChEBI" id="CHEBI:15377"/>
        <dbReference type="ChEBI" id="CHEBI:15378"/>
        <dbReference type="ChEBI" id="CHEBI:57540"/>
        <dbReference type="ChEBI" id="CHEBI:57595"/>
        <dbReference type="ChEBI" id="CHEBI:57699"/>
        <dbReference type="ChEBI" id="CHEBI:57945"/>
        <dbReference type="EC" id="1.1.1.23"/>
    </reaction>
</comment>
<keyword evidence="7 11" id="KW-0560">Oxidoreductase</keyword>
<dbReference type="STRING" id="311334.SAMN05421846_102415"/>
<keyword evidence="19" id="KW-1185">Reference proteome</keyword>
<evidence type="ECO:0000256" key="16">
    <source>
        <dbReference type="PIRSR" id="PIRSR000099-4"/>
    </source>
</evidence>
<dbReference type="InterPro" id="IPR001692">
    <property type="entry name" value="Histidinol_DH_CS"/>
</dbReference>
<dbReference type="GO" id="GO:0051287">
    <property type="term" value="F:NAD binding"/>
    <property type="evidence" value="ECO:0007669"/>
    <property type="project" value="InterPro"/>
</dbReference>
<protein>
    <recommendedName>
        <fullName evidence="3 11">Histidinol dehydrogenase</fullName>
        <shortName evidence="11">HDH</shortName>
        <ecNumber evidence="3 11">1.1.1.23</ecNumber>
    </recommendedName>
</protein>
<dbReference type="GO" id="GO:0000105">
    <property type="term" value="P:L-histidine biosynthetic process"/>
    <property type="evidence" value="ECO:0007669"/>
    <property type="project" value="UniProtKB-UniRule"/>
</dbReference>
<dbReference type="HAMAP" id="MF_01024">
    <property type="entry name" value="HisD"/>
    <property type="match status" value="1"/>
</dbReference>
<proteinExistence type="inferred from homology"/>
<feature type="binding site" evidence="11 14">
    <location>
        <position position="124"/>
    </location>
    <ligand>
        <name>NAD(+)</name>
        <dbReference type="ChEBI" id="CHEBI:57540"/>
    </ligand>
</feature>
<feature type="binding site" evidence="11 15">
    <location>
        <position position="410"/>
    </location>
    <ligand>
        <name>substrate</name>
    </ligand>
</feature>
<dbReference type="FunFam" id="3.40.50.1980:FF:000001">
    <property type="entry name" value="Histidinol dehydrogenase"/>
    <property type="match status" value="1"/>
</dbReference>
<reference evidence="19" key="1">
    <citation type="submission" date="2016-10" db="EMBL/GenBank/DDBJ databases">
        <authorList>
            <person name="Varghese N."/>
            <person name="Submissions S."/>
        </authorList>
    </citation>
    <scope>NUCLEOTIDE SEQUENCE [LARGE SCALE GENOMIC DNA]</scope>
    <source>
        <strain evidence="19">DSM 17071</strain>
    </source>
</reference>
<feature type="binding site" evidence="11 15">
    <location>
        <position position="415"/>
    </location>
    <ligand>
        <name>substrate</name>
    </ligand>
</feature>
<evidence type="ECO:0000256" key="13">
    <source>
        <dbReference type="PIRSR" id="PIRSR000099-1"/>
    </source>
</evidence>
<comment type="similarity">
    <text evidence="2 11 12 17">Belongs to the histidinol dehydrogenase family.</text>
</comment>
<evidence type="ECO:0000313" key="19">
    <source>
        <dbReference type="Proteomes" id="UP000198869"/>
    </source>
</evidence>
<dbReference type="SUPFAM" id="SSF53720">
    <property type="entry name" value="ALDH-like"/>
    <property type="match status" value="1"/>
</dbReference>
<evidence type="ECO:0000256" key="11">
    <source>
        <dbReference type="HAMAP-Rule" id="MF_01024"/>
    </source>
</evidence>
<dbReference type="Gene3D" id="3.40.50.1980">
    <property type="entry name" value="Nitrogenase molybdenum iron protein domain"/>
    <property type="match status" value="2"/>
</dbReference>
<dbReference type="Proteomes" id="UP000198869">
    <property type="component" value="Unassembled WGS sequence"/>
</dbReference>
<evidence type="ECO:0000256" key="14">
    <source>
        <dbReference type="PIRSR" id="PIRSR000099-2"/>
    </source>
</evidence>
<evidence type="ECO:0000256" key="8">
    <source>
        <dbReference type="ARBA" id="ARBA00023027"/>
    </source>
</evidence>
<keyword evidence="8 11" id="KW-0520">NAD</keyword>
<dbReference type="InterPro" id="IPR016161">
    <property type="entry name" value="Ald_DH/histidinol_DH"/>
</dbReference>
<dbReference type="EC" id="1.1.1.23" evidence="3 11"/>
<dbReference type="FunFam" id="1.20.5.1300:FF:000002">
    <property type="entry name" value="Histidinol dehydrogenase, chloroplastic"/>
    <property type="match status" value="1"/>
</dbReference>
<feature type="binding site" evidence="11 15">
    <location>
        <position position="323"/>
    </location>
    <ligand>
        <name>substrate</name>
    </ligand>
</feature>
<feature type="binding site" evidence="11 15">
    <location>
        <position position="356"/>
    </location>
    <ligand>
        <name>substrate</name>
    </ligand>
</feature>
<dbReference type="EMBL" id="FNDW01000002">
    <property type="protein sequence ID" value="SDH89151.1"/>
    <property type="molecule type" value="Genomic_DNA"/>
</dbReference>
<feature type="binding site" evidence="11 14">
    <location>
        <position position="209"/>
    </location>
    <ligand>
        <name>NAD(+)</name>
        <dbReference type="ChEBI" id="CHEBI:57540"/>
    </ligand>
</feature>
<evidence type="ECO:0000256" key="7">
    <source>
        <dbReference type="ARBA" id="ARBA00023002"/>
    </source>
</evidence>
<comment type="pathway">
    <text evidence="1 11">Amino-acid biosynthesis; L-histidine biosynthesis; L-histidine from 5-phospho-alpha-D-ribose 1-diphosphate: step 9/9.</text>
</comment>
<feature type="binding site" evidence="11 16">
    <location>
        <position position="356"/>
    </location>
    <ligand>
        <name>Zn(2+)</name>
        <dbReference type="ChEBI" id="CHEBI:29105"/>
    </ligand>
</feature>
<evidence type="ECO:0000256" key="3">
    <source>
        <dbReference type="ARBA" id="ARBA00012965"/>
    </source>
</evidence>
<evidence type="ECO:0000256" key="12">
    <source>
        <dbReference type="PIRNR" id="PIRNR000099"/>
    </source>
</evidence>
<sequence length="425" mass="46877">MRTYRYPKKTEWKELTQRPMIQREELSDVVQNIFEAVQHNGDKALLEFIKKFEQADLETVVVSEIEIENAEKEISEELKVAILKAKENITRFHAAQKSEIEKIETVEGVTCWRESRAIEKTGIYIPGGNAPLFSTVLMLAIPAQLAGCSEIILCTPPDQSGNINPAILYAAKLCGVSRIFKVGGAQAIAAMTFGTQSIPSVYKIFGPGNQYVTSAKEYAQRFGVAIDMPAGPSEVLVIADKNSIPEFCAADLLSQAEHGSDSQVVFIATDEEIFMETIKEIENQLKALPRNEFAGESLKNSYFILLNSIEEALEFSNLYAPEHLILTVKSFENYIPKIQNAGSVFLGNYSCESAGDYASGTNHTLPTNGFAKNYSGVSLDSFVKKITFQHITENGLQNLGKTIEIMAEAEGLLAHKNAVSIRLKS</sequence>
<dbReference type="RefSeq" id="WP_089855773.1">
    <property type="nucleotide sequence ID" value="NZ_FNDW01000002.1"/>
</dbReference>
<feature type="binding site" evidence="11 15">
    <location>
        <position position="233"/>
    </location>
    <ligand>
        <name>substrate</name>
    </ligand>
</feature>
<evidence type="ECO:0000256" key="10">
    <source>
        <dbReference type="ARBA" id="ARBA00049489"/>
    </source>
</evidence>
<organism evidence="18 19">
    <name type="scientific">Chryseobacterium taeanense</name>
    <dbReference type="NCBI Taxonomy" id="311334"/>
    <lineage>
        <taxon>Bacteria</taxon>
        <taxon>Pseudomonadati</taxon>
        <taxon>Bacteroidota</taxon>
        <taxon>Flavobacteriia</taxon>
        <taxon>Flavobacteriales</taxon>
        <taxon>Weeksellaceae</taxon>
        <taxon>Chryseobacterium group</taxon>
        <taxon>Chryseobacterium</taxon>
    </lineage>
</organism>
<feature type="active site" description="Proton acceptor" evidence="11 13">
    <location>
        <position position="323"/>
    </location>
</feature>
<evidence type="ECO:0000256" key="15">
    <source>
        <dbReference type="PIRSR" id="PIRSR000099-3"/>
    </source>
</evidence>
<evidence type="ECO:0000256" key="5">
    <source>
        <dbReference type="ARBA" id="ARBA00022723"/>
    </source>
</evidence>
<evidence type="ECO:0000256" key="2">
    <source>
        <dbReference type="ARBA" id="ARBA00010178"/>
    </source>
</evidence>
<dbReference type="GO" id="GO:0008270">
    <property type="term" value="F:zinc ion binding"/>
    <property type="evidence" value="ECO:0007669"/>
    <property type="project" value="UniProtKB-UniRule"/>
</dbReference>
<feature type="binding site" evidence="11 16">
    <location>
        <position position="415"/>
    </location>
    <ligand>
        <name>Zn(2+)</name>
        <dbReference type="ChEBI" id="CHEBI:29105"/>
    </ligand>
</feature>
<keyword evidence="4 11" id="KW-0028">Amino-acid biosynthesis</keyword>
<gene>
    <name evidence="11" type="primary">hisD</name>
    <name evidence="18" type="ORF">SAMN05421846_102415</name>
</gene>
<dbReference type="CDD" id="cd06572">
    <property type="entry name" value="Histidinol_dh"/>
    <property type="match status" value="1"/>
</dbReference>
<evidence type="ECO:0000313" key="18">
    <source>
        <dbReference type="EMBL" id="SDH89151.1"/>
    </source>
</evidence>
<evidence type="ECO:0000256" key="4">
    <source>
        <dbReference type="ARBA" id="ARBA00022605"/>
    </source>
</evidence>
<feature type="active site" description="Proton acceptor" evidence="11 13">
    <location>
        <position position="322"/>
    </location>
</feature>
<dbReference type="InterPro" id="IPR022695">
    <property type="entry name" value="Histidinol_DH_monofunct"/>
</dbReference>
<keyword evidence="9 11" id="KW-0368">Histidine biosynthesis</keyword>
<comment type="cofactor">
    <cofactor evidence="11 16">
        <name>Zn(2+)</name>
        <dbReference type="ChEBI" id="CHEBI:29105"/>
    </cofactor>
    <text evidence="11 16">Binds 1 zinc ion per subunit.</text>
</comment>
<feature type="binding site" evidence="11 16">
    <location>
        <position position="258"/>
    </location>
    <ligand>
        <name>Zn(2+)</name>
        <dbReference type="ChEBI" id="CHEBI:29105"/>
    </ligand>
</feature>